<evidence type="ECO:0000256" key="4">
    <source>
        <dbReference type="ARBA" id="ARBA00023136"/>
    </source>
</evidence>
<dbReference type="Pfam" id="PF05719">
    <property type="entry name" value="GPP34"/>
    <property type="match status" value="1"/>
</dbReference>
<evidence type="ECO:0000256" key="2">
    <source>
        <dbReference type="ARBA" id="ARBA00023034"/>
    </source>
</evidence>
<dbReference type="Gene3D" id="1.10.3630.10">
    <property type="entry name" value="yeast vps74-n-term truncation variant domain like"/>
    <property type="match status" value="1"/>
</dbReference>
<keyword evidence="3" id="KW-0446">Lipid-binding</keyword>
<gene>
    <name evidence="5" type="ORF">FNH09_44380</name>
</gene>
<reference evidence="5 6" key="1">
    <citation type="submission" date="2019-07" db="EMBL/GenBank/DDBJ databases">
        <title>New species of Amycolatopsis and Streptomyces.</title>
        <authorList>
            <person name="Duangmal K."/>
            <person name="Teo W.F.A."/>
            <person name="Lipun K."/>
        </authorList>
    </citation>
    <scope>NUCLEOTIDE SEQUENCE [LARGE SCALE GENOMIC DNA]</scope>
    <source>
        <strain evidence="5 6">NBRC 109810</strain>
    </source>
</reference>
<dbReference type="RefSeq" id="WP_152895542.1">
    <property type="nucleotide sequence ID" value="NZ_VJZD01000402.1"/>
</dbReference>
<comment type="caution">
    <text evidence="5">The sequence shown here is derived from an EMBL/GenBank/DDBJ whole genome shotgun (WGS) entry which is preliminary data.</text>
</comment>
<evidence type="ECO:0000313" key="6">
    <source>
        <dbReference type="Proteomes" id="UP000325849"/>
    </source>
</evidence>
<keyword evidence="2" id="KW-0333">Golgi apparatus</keyword>
<evidence type="ECO:0000313" key="5">
    <source>
        <dbReference type="EMBL" id="MPY38003.1"/>
    </source>
</evidence>
<proteinExistence type="predicted"/>
<dbReference type="AlphaFoldDB" id="A0A5N8VRS7"/>
<evidence type="ECO:0000256" key="1">
    <source>
        <dbReference type="ARBA" id="ARBA00004255"/>
    </source>
</evidence>
<dbReference type="Proteomes" id="UP000325849">
    <property type="component" value="Unassembled WGS sequence"/>
</dbReference>
<comment type="subcellular location">
    <subcellularLocation>
        <location evidence="1">Golgi apparatus membrane</location>
        <topology evidence="1">Peripheral membrane protein</topology>
        <orientation evidence="1">Cytoplasmic side</orientation>
    </subcellularLocation>
</comment>
<dbReference type="GO" id="GO:0070273">
    <property type="term" value="F:phosphatidylinositol-4-phosphate binding"/>
    <property type="evidence" value="ECO:0007669"/>
    <property type="project" value="InterPro"/>
</dbReference>
<dbReference type="InterPro" id="IPR038261">
    <property type="entry name" value="GPP34-like_sf"/>
</dbReference>
<dbReference type="InterPro" id="IPR008628">
    <property type="entry name" value="GPP34-like"/>
</dbReference>
<accession>A0A5N8VRS7</accession>
<dbReference type="GO" id="GO:0012505">
    <property type="term" value="C:endomembrane system"/>
    <property type="evidence" value="ECO:0007669"/>
    <property type="project" value="UniProtKB-ARBA"/>
</dbReference>
<keyword evidence="6" id="KW-1185">Reference proteome</keyword>
<protein>
    <submittedName>
        <fullName evidence="5">GPP34 family phosphoprotein</fullName>
    </submittedName>
</protein>
<dbReference type="OrthoDB" id="3871310at2"/>
<name>A0A5N8VRS7_9ACTN</name>
<evidence type="ECO:0000256" key="3">
    <source>
        <dbReference type="ARBA" id="ARBA00023121"/>
    </source>
</evidence>
<organism evidence="5 6">
    <name type="scientific">Streptomyces adustus</name>
    <dbReference type="NCBI Taxonomy" id="1609272"/>
    <lineage>
        <taxon>Bacteria</taxon>
        <taxon>Bacillati</taxon>
        <taxon>Actinomycetota</taxon>
        <taxon>Actinomycetes</taxon>
        <taxon>Kitasatosporales</taxon>
        <taxon>Streptomycetaceae</taxon>
        <taxon>Streptomyces</taxon>
    </lineage>
</organism>
<sequence>MTTSTDLMIVAMDMRSARPVEPGDLSLALAGAEVIDLIGKEAVALRGDRIVPGLLPATGNDLLDEAAATCVREEPYEQVEEWLWRRGRGLSRTYLAALERDGEVTWQRRRWNPLRVTRTAPADSPVRRGATERWEAREPVLTTLAAAVGIVDQPADGALDGTDEPVVTVLAAVHDAVMELDAVRQRRAIEDAAFDNVWRGE</sequence>
<dbReference type="EMBL" id="VJZD01000402">
    <property type="protein sequence ID" value="MPY38003.1"/>
    <property type="molecule type" value="Genomic_DNA"/>
</dbReference>
<keyword evidence="4" id="KW-0472">Membrane</keyword>
<dbReference type="GO" id="GO:0005737">
    <property type="term" value="C:cytoplasm"/>
    <property type="evidence" value="ECO:0007669"/>
    <property type="project" value="UniProtKB-ARBA"/>
</dbReference>